<comment type="caution">
    <text evidence="2">The sequence shown here is derived from an EMBL/GenBank/DDBJ whole genome shotgun (WGS) entry which is preliminary data.</text>
</comment>
<dbReference type="Gene3D" id="2.40.160.10">
    <property type="entry name" value="Porin"/>
    <property type="match status" value="1"/>
</dbReference>
<organism evidence="2 3">
    <name type="scientific">Plantimonas leprariae</name>
    <dbReference type="NCBI Taxonomy" id="2615207"/>
    <lineage>
        <taxon>Bacteria</taxon>
        <taxon>Pseudomonadati</taxon>
        <taxon>Pseudomonadota</taxon>
        <taxon>Alphaproteobacteria</taxon>
        <taxon>Hyphomicrobiales</taxon>
        <taxon>Aurantimonadaceae</taxon>
        <taxon>Plantimonas</taxon>
    </lineage>
</organism>
<feature type="chain" id="PRO_5031360706" description="Porin" evidence="1">
    <location>
        <begin position="35"/>
        <end position="409"/>
    </location>
</feature>
<proteinExistence type="predicted"/>
<name>A0A7V7PLT8_9HYPH</name>
<sequence length="409" mass="43556">MRSTSVAAATLTETVRYAISLLAGACMSASAALAEDTGSGPDPLRFGSGDRYVMFAPFVQFEIGHADADPDDFLDGIDDTRVQYRRARLYTDFKFDRFGGEFTFDLATDPDPTVVYGYLNYAVTDELTLQVGQQKALFSLQDLTSARPALFNEDSQSSALQPGGYLGVATVGATALYGARNWSVSAGVFGTDVNVEPFGQGTSVMGRATYGPVLTDDAAVHLGLSLVGTFDPEPALSFAGDPGLDLFSDVSTISTGDFTAVESYEAANLELAASVGRFTLESEYTLATLDDREKGSPFLHGAYVGLLAFLTDDHRTYDGSTGTFDKVEPKAPAGPDGFGALEVGGRLDYLDLSDAGPDAGTEIAGTGILNWYLTEKLRVSLSHTYTAVMDGPDDGADFNASLLRFWFTY</sequence>
<keyword evidence="3" id="KW-1185">Reference proteome</keyword>
<protein>
    <recommendedName>
        <fullName evidence="4">Porin</fullName>
    </recommendedName>
</protein>
<dbReference type="InterPro" id="IPR023614">
    <property type="entry name" value="Porin_dom_sf"/>
</dbReference>
<feature type="signal peptide" evidence="1">
    <location>
        <begin position="1"/>
        <end position="34"/>
    </location>
</feature>
<evidence type="ECO:0000313" key="2">
    <source>
        <dbReference type="EMBL" id="KAB0677551.1"/>
    </source>
</evidence>
<evidence type="ECO:0000256" key="1">
    <source>
        <dbReference type="SAM" id="SignalP"/>
    </source>
</evidence>
<accession>A0A7V7PLT8</accession>
<dbReference type="EMBL" id="VZDO01000016">
    <property type="protein sequence ID" value="KAB0677551.1"/>
    <property type="molecule type" value="Genomic_DNA"/>
</dbReference>
<evidence type="ECO:0008006" key="4">
    <source>
        <dbReference type="Google" id="ProtNLM"/>
    </source>
</evidence>
<dbReference type="InterPro" id="IPR010870">
    <property type="entry name" value="Porin_O/P"/>
</dbReference>
<reference evidence="2 3" key="1">
    <citation type="submission" date="2019-09" db="EMBL/GenBank/DDBJ databases">
        <title>YIM 132180 draft genome.</title>
        <authorList>
            <person name="Zhang K."/>
        </authorList>
    </citation>
    <scope>NUCLEOTIDE SEQUENCE [LARGE SCALE GENOMIC DNA]</scope>
    <source>
        <strain evidence="2 3">YIM 132180</strain>
    </source>
</reference>
<dbReference type="Proteomes" id="UP000432089">
    <property type="component" value="Unassembled WGS sequence"/>
</dbReference>
<gene>
    <name evidence="2" type="ORF">F6X38_17915</name>
</gene>
<dbReference type="Pfam" id="PF07396">
    <property type="entry name" value="Porin_O_P"/>
    <property type="match status" value="1"/>
</dbReference>
<dbReference type="AlphaFoldDB" id="A0A7V7PLT8"/>
<evidence type="ECO:0000313" key="3">
    <source>
        <dbReference type="Proteomes" id="UP000432089"/>
    </source>
</evidence>
<keyword evidence="1" id="KW-0732">Signal</keyword>